<dbReference type="Gene3D" id="2.60.120.200">
    <property type="match status" value="1"/>
</dbReference>
<organism evidence="2 3">
    <name type="scientific">Sediminibacterium roseum</name>
    <dbReference type="NCBI Taxonomy" id="1978412"/>
    <lineage>
        <taxon>Bacteria</taxon>
        <taxon>Pseudomonadati</taxon>
        <taxon>Bacteroidota</taxon>
        <taxon>Chitinophagia</taxon>
        <taxon>Chitinophagales</taxon>
        <taxon>Chitinophagaceae</taxon>
        <taxon>Sediminibacterium</taxon>
    </lineage>
</organism>
<proteinExistence type="predicted"/>
<accession>A0ABX0A2A0</accession>
<dbReference type="Pfam" id="PF18942">
    <property type="entry name" value="DUF5689"/>
    <property type="match status" value="1"/>
</dbReference>
<name>A0ABX0A2A0_9BACT</name>
<evidence type="ECO:0000313" key="2">
    <source>
        <dbReference type="EMBL" id="NCI51276.1"/>
    </source>
</evidence>
<feature type="domain" description="DUF5689" evidence="1">
    <location>
        <begin position="38"/>
        <end position="261"/>
    </location>
</feature>
<dbReference type="EMBL" id="JAACJS010000015">
    <property type="protein sequence ID" value="NCI51276.1"/>
    <property type="molecule type" value="Genomic_DNA"/>
</dbReference>
<gene>
    <name evidence="2" type="ORF">GWC95_15185</name>
</gene>
<reference evidence="2 3" key="1">
    <citation type="submission" date="2020-01" db="EMBL/GenBank/DDBJ databases">
        <title>Genome analysis.</title>
        <authorList>
            <person name="Wu S."/>
            <person name="Wang G."/>
        </authorList>
    </citation>
    <scope>NUCLEOTIDE SEQUENCE [LARGE SCALE GENOMIC DNA]</scope>
    <source>
        <strain evidence="2 3">SYL130</strain>
    </source>
</reference>
<evidence type="ECO:0000313" key="3">
    <source>
        <dbReference type="Proteomes" id="UP000753802"/>
    </source>
</evidence>
<dbReference type="Proteomes" id="UP000753802">
    <property type="component" value="Unassembled WGS sequence"/>
</dbReference>
<comment type="caution">
    <text evidence="2">The sequence shown here is derived from an EMBL/GenBank/DDBJ whole genome shotgun (WGS) entry which is preliminary data.</text>
</comment>
<evidence type="ECO:0000259" key="1">
    <source>
        <dbReference type="Pfam" id="PF18942"/>
    </source>
</evidence>
<sequence>MKKRNRNYLCMLLILSVIGFCCYRKFDMPPPYTGINLTANLTIKELRAMHFAGGFECILDDYVIEGIVVADDRHDNFYKSIVLQDSTGGITIRMDGTGLYNNYPVGRKIAVKLKTLWLGDYAKMIQLGAAVDRSDSAFPELRPIPTPLFDKFILRGTLNNPVIPKPVRMDELQDSLQSCLLLIDNVEFSTADTGRTYADAVNKLSDNATVKSCTGGSAYLRTSGFAGFAGAKIPRGNGSLVAVYSVFRTEKQLMLRDTSDVRMDGLRCTAAGFKVLAAENFEQAALGQELSINGWRNIAESGGIRFAAKKTGGNTFAEISAFATGKAGVVSWLIMPSINLSNSANEVLRFETKDAFDNGGTLQVFASTNYDGGSTPSKFKWTLLKAVVAKGSVSAVRGDWLSSGKVSLSGLNGNVWLAFRYDAADPPSAFDKRTTTFQLDNIRVDGN</sequence>
<keyword evidence="3" id="KW-1185">Reference proteome</keyword>
<dbReference type="NCBIfam" id="NF038128">
    <property type="entry name" value="choice_anch_J"/>
    <property type="match status" value="1"/>
</dbReference>
<dbReference type="InterPro" id="IPR043744">
    <property type="entry name" value="DUF5689"/>
</dbReference>
<protein>
    <recommendedName>
        <fullName evidence="1">DUF5689 domain-containing protein</fullName>
    </recommendedName>
</protein>
<dbReference type="RefSeq" id="WP_161819562.1">
    <property type="nucleotide sequence ID" value="NZ_JAACJS010000015.1"/>
</dbReference>